<sequence length="57" mass="6790">MSKMYSCADIADRYGVQVITVWDWIRKKKLPAMKIGRDYRISDKDIETFEESCRTIK</sequence>
<evidence type="ECO:0000259" key="1">
    <source>
        <dbReference type="Pfam" id="PF12728"/>
    </source>
</evidence>
<accession>A0ABX1VKU9</accession>
<dbReference type="EMBL" id="JAAOXG010000005">
    <property type="protein sequence ID" value="NNJ28949.1"/>
    <property type="molecule type" value="Genomic_DNA"/>
</dbReference>
<reference evidence="2 3" key="1">
    <citation type="submission" date="2020-03" db="EMBL/GenBank/DDBJ databases">
        <title>Genome Sequence of industrial isolate, B5A.</title>
        <authorList>
            <person name="Sharma S."/>
            <person name="Patil P.B."/>
            <person name="Korpole S."/>
        </authorList>
    </citation>
    <scope>NUCLEOTIDE SEQUENCE [LARGE SCALE GENOMIC DNA]</scope>
    <source>
        <strain evidence="2 3">PI-S10-B5A</strain>
    </source>
</reference>
<dbReference type="NCBIfam" id="TIGR01764">
    <property type="entry name" value="excise"/>
    <property type="match status" value="1"/>
</dbReference>
<dbReference type="SUPFAM" id="SSF46955">
    <property type="entry name" value="Putative DNA-binding domain"/>
    <property type="match status" value="1"/>
</dbReference>
<dbReference type="RefSeq" id="WP_170820278.1">
    <property type="nucleotide sequence ID" value="NZ_JAAOXG010000005.1"/>
</dbReference>
<evidence type="ECO:0000313" key="2">
    <source>
        <dbReference type="EMBL" id="NNJ28949.1"/>
    </source>
</evidence>
<dbReference type="Pfam" id="PF12728">
    <property type="entry name" value="HTH_17"/>
    <property type="match status" value="1"/>
</dbReference>
<dbReference type="Proteomes" id="UP000539052">
    <property type="component" value="Unassembled WGS sequence"/>
</dbReference>
<evidence type="ECO:0000313" key="3">
    <source>
        <dbReference type="Proteomes" id="UP000539052"/>
    </source>
</evidence>
<dbReference type="InterPro" id="IPR010093">
    <property type="entry name" value="SinI_DNA-bd"/>
</dbReference>
<organism evidence="2 3">
    <name type="scientific">Lacrimispora defluvii</name>
    <dbReference type="NCBI Taxonomy" id="2719233"/>
    <lineage>
        <taxon>Bacteria</taxon>
        <taxon>Bacillati</taxon>
        <taxon>Bacillota</taxon>
        <taxon>Clostridia</taxon>
        <taxon>Lachnospirales</taxon>
        <taxon>Lachnospiraceae</taxon>
        <taxon>Lacrimispora</taxon>
    </lineage>
</organism>
<proteinExistence type="predicted"/>
<gene>
    <name evidence="2" type="ORF">G9470_03920</name>
</gene>
<dbReference type="InterPro" id="IPR041657">
    <property type="entry name" value="HTH_17"/>
</dbReference>
<comment type="caution">
    <text evidence="2">The sequence shown here is derived from an EMBL/GenBank/DDBJ whole genome shotgun (WGS) entry which is preliminary data.</text>
</comment>
<name>A0ABX1VKU9_9FIRM</name>
<protein>
    <submittedName>
        <fullName evidence="2">Helix-turn-helix domain-containing protein</fullName>
    </submittedName>
</protein>
<feature type="domain" description="Helix-turn-helix" evidence="1">
    <location>
        <begin position="5"/>
        <end position="53"/>
    </location>
</feature>
<keyword evidence="3" id="KW-1185">Reference proteome</keyword>
<dbReference type="InterPro" id="IPR009061">
    <property type="entry name" value="DNA-bd_dom_put_sf"/>
</dbReference>